<feature type="transmembrane region" description="Helical" evidence="7">
    <location>
        <begin position="69"/>
        <end position="90"/>
    </location>
</feature>
<gene>
    <name evidence="8" type="ORF">MNBD_GAMMA15-791</name>
</gene>
<feature type="transmembrane region" description="Helical" evidence="7">
    <location>
        <begin position="97"/>
        <end position="114"/>
    </location>
</feature>
<reference evidence="8" key="1">
    <citation type="submission" date="2018-06" db="EMBL/GenBank/DDBJ databases">
        <authorList>
            <person name="Zhirakovskaya E."/>
        </authorList>
    </citation>
    <scope>NUCLEOTIDE SEQUENCE</scope>
</reference>
<dbReference type="EMBL" id="UOFN01000133">
    <property type="protein sequence ID" value="VAW80881.1"/>
    <property type="molecule type" value="Genomic_DNA"/>
</dbReference>
<keyword evidence="2" id="KW-0645">Protease</keyword>
<keyword evidence="6 7" id="KW-0472">Membrane</keyword>
<dbReference type="PANTHER" id="PTHR33695:SF1">
    <property type="entry name" value="LIPOPROTEIN SIGNAL PEPTIDASE"/>
    <property type="match status" value="1"/>
</dbReference>
<name>A0A3B0YND8_9ZZZZ</name>
<evidence type="ECO:0000256" key="5">
    <source>
        <dbReference type="ARBA" id="ARBA00022989"/>
    </source>
</evidence>
<evidence type="ECO:0000256" key="7">
    <source>
        <dbReference type="SAM" id="Phobius"/>
    </source>
</evidence>
<dbReference type="PROSITE" id="PS00855">
    <property type="entry name" value="SPASE_II"/>
    <property type="match status" value="1"/>
</dbReference>
<dbReference type="PANTHER" id="PTHR33695">
    <property type="entry name" value="LIPOPROTEIN SIGNAL PEPTIDASE"/>
    <property type="match status" value="1"/>
</dbReference>
<keyword evidence="1" id="KW-1003">Cell membrane</keyword>
<keyword evidence="4 8" id="KW-0378">Hydrolase</keyword>
<evidence type="ECO:0000256" key="2">
    <source>
        <dbReference type="ARBA" id="ARBA00022670"/>
    </source>
</evidence>
<feature type="transmembrane region" description="Helical" evidence="7">
    <location>
        <begin position="134"/>
        <end position="158"/>
    </location>
</feature>
<dbReference type="GO" id="GO:0004190">
    <property type="term" value="F:aspartic-type endopeptidase activity"/>
    <property type="evidence" value="ECO:0007669"/>
    <property type="project" value="UniProtKB-EC"/>
</dbReference>
<evidence type="ECO:0000256" key="3">
    <source>
        <dbReference type="ARBA" id="ARBA00022692"/>
    </source>
</evidence>
<sequence>MDKAVKFSRLGFLLAFVIVVSDQISKYWILNGLKLRELPGGHLELSPIMDFTFVWNRGVSFGLLQASSMWGRILLSLFAAAVVVAMTVWLLKAQNKVLAIALGLIIGGAVGNLIDRIIYGKVVDFINFSDVNFIWVFNIADASINVGVFFILLEAIFLEPRRNRV</sequence>
<evidence type="ECO:0000256" key="4">
    <source>
        <dbReference type="ARBA" id="ARBA00022801"/>
    </source>
</evidence>
<dbReference type="GO" id="GO:0016020">
    <property type="term" value="C:membrane"/>
    <property type="evidence" value="ECO:0007669"/>
    <property type="project" value="InterPro"/>
</dbReference>
<dbReference type="InterPro" id="IPR001872">
    <property type="entry name" value="Peptidase_A8"/>
</dbReference>
<dbReference type="HAMAP" id="MF_00161">
    <property type="entry name" value="LspA"/>
    <property type="match status" value="1"/>
</dbReference>
<evidence type="ECO:0000256" key="1">
    <source>
        <dbReference type="ARBA" id="ARBA00022475"/>
    </source>
</evidence>
<protein>
    <submittedName>
        <fullName evidence="8">Lipoprotein signal peptidase</fullName>
        <ecNumber evidence="8">3.4.23.36</ecNumber>
    </submittedName>
</protein>
<dbReference type="GO" id="GO:0006508">
    <property type="term" value="P:proteolysis"/>
    <property type="evidence" value="ECO:0007669"/>
    <property type="project" value="UniProtKB-KW"/>
</dbReference>
<dbReference type="AlphaFoldDB" id="A0A3B0YND8"/>
<evidence type="ECO:0000313" key="8">
    <source>
        <dbReference type="EMBL" id="VAW80881.1"/>
    </source>
</evidence>
<dbReference type="NCBIfam" id="TIGR00077">
    <property type="entry name" value="lspA"/>
    <property type="match status" value="1"/>
</dbReference>
<keyword evidence="5 7" id="KW-1133">Transmembrane helix</keyword>
<keyword evidence="8" id="KW-0449">Lipoprotein</keyword>
<dbReference type="PRINTS" id="PR00781">
    <property type="entry name" value="LIPOSIGPTASE"/>
</dbReference>
<accession>A0A3B0YND8</accession>
<organism evidence="8">
    <name type="scientific">hydrothermal vent metagenome</name>
    <dbReference type="NCBI Taxonomy" id="652676"/>
    <lineage>
        <taxon>unclassified sequences</taxon>
        <taxon>metagenomes</taxon>
        <taxon>ecological metagenomes</taxon>
    </lineage>
</organism>
<dbReference type="EC" id="3.4.23.36" evidence="8"/>
<keyword evidence="3 7" id="KW-0812">Transmembrane</keyword>
<dbReference type="Pfam" id="PF01252">
    <property type="entry name" value="Peptidase_A8"/>
    <property type="match status" value="1"/>
</dbReference>
<evidence type="ECO:0000256" key="6">
    <source>
        <dbReference type="ARBA" id="ARBA00023136"/>
    </source>
</evidence>
<proteinExistence type="inferred from homology"/>